<dbReference type="InterPro" id="IPR000182">
    <property type="entry name" value="GNAT_dom"/>
</dbReference>
<dbReference type="EMBL" id="CP001737">
    <property type="protein sequence ID" value="ACV80446.1"/>
    <property type="molecule type" value="Genomic_DNA"/>
</dbReference>
<dbReference type="Gene3D" id="3.40.630.30">
    <property type="match status" value="1"/>
</dbReference>
<dbReference type="InterPro" id="IPR016181">
    <property type="entry name" value="Acyl_CoA_acyltransferase"/>
</dbReference>
<organism evidence="2 3">
    <name type="scientific">Nakamurella multipartita (strain ATCC 700099 / DSM 44233 / CIP 104796 / JCM 9543 / NBRC 105858 / Y-104)</name>
    <name type="common">Microsphaera multipartita</name>
    <dbReference type="NCBI Taxonomy" id="479431"/>
    <lineage>
        <taxon>Bacteria</taxon>
        <taxon>Bacillati</taxon>
        <taxon>Actinomycetota</taxon>
        <taxon>Actinomycetes</taxon>
        <taxon>Nakamurellales</taxon>
        <taxon>Nakamurellaceae</taxon>
        <taxon>Nakamurella</taxon>
    </lineage>
</organism>
<dbReference type="Proteomes" id="UP000002218">
    <property type="component" value="Chromosome"/>
</dbReference>
<evidence type="ECO:0000259" key="1">
    <source>
        <dbReference type="Pfam" id="PF13302"/>
    </source>
</evidence>
<dbReference type="Pfam" id="PF13302">
    <property type="entry name" value="Acetyltransf_3"/>
    <property type="match status" value="1"/>
</dbReference>
<dbReference type="SUPFAM" id="SSF55729">
    <property type="entry name" value="Acyl-CoA N-acyltransferases (Nat)"/>
    <property type="match status" value="1"/>
</dbReference>
<keyword evidence="3" id="KW-1185">Reference proteome</keyword>
<gene>
    <name evidence="2" type="ordered locus">Namu_4157</name>
</gene>
<dbReference type="STRING" id="479431.Namu_4157"/>
<dbReference type="HOGENOM" id="CLU_013985_1_0_11"/>
<dbReference type="InParanoid" id="C8XII1"/>
<dbReference type="AlphaFoldDB" id="C8XII1"/>
<name>C8XII1_NAKMY</name>
<reference evidence="2 3" key="2">
    <citation type="journal article" date="2010" name="Stand. Genomic Sci.">
        <title>Complete genome sequence of Nakamurella multipartita type strain (Y-104).</title>
        <authorList>
            <person name="Tice H."/>
            <person name="Mayilraj S."/>
            <person name="Sims D."/>
            <person name="Lapidus A."/>
            <person name="Nolan M."/>
            <person name="Lucas S."/>
            <person name="Glavina Del Rio T."/>
            <person name="Copeland A."/>
            <person name="Cheng J.F."/>
            <person name="Meincke L."/>
            <person name="Bruce D."/>
            <person name="Goodwin L."/>
            <person name="Pitluck S."/>
            <person name="Ivanova N."/>
            <person name="Mavromatis K."/>
            <person name="Ovchinnikova G."/>
            <person name="Pati A."/>
            <person name="Chen A."/>
            <person name="Palaniappan K."/>
            <person name="Land M."/>
            <person name="Hauser L."/>
            <person name="Chang Y.J."/>
            <person name="Jeffries C.D."/>
            <person name="Detter J.C."/>
            <person name="Brettin T."/>
            <person name="Rohde M."/>
            <person name="Goker M."/>
            <person name="Bristow J."/>
            <person name="Eisen J.A."/>
            <person name="Markowitz V."/>
            <person name="Hugenholtz P."/>
            <person name="Kyrpides N.C."/>
            <person name="Klenk H.P."/>
            <person name="Chen F."/>
        </authorList>
    </citation>
    <scope>NUCLEOTIDE SEQUENCE [LARGE SCALE GENOMIC DNA]</scope>
    <source>
        <strain evidence="3">ATCC 700099 / DSM 44233 / CIP 104796 / JCM 9543 / NBRC 105858 / Y-104</strain>
    </source>
</reference>
<proteinExistence type="predicted"/>
<evidence type="ECO:0000313" key="2">
    <source>
        <dbReference type="EMBL" id="ACV80446.1"/>
    </source>
</evidence>
<evidence type="ECO:0000313" key="3">
    <source>
        <dbReference type="Proteomes" id="UP000002218"/>
    </source>
</evidence>
<dbReference type="PANTHER" id="PTHR43610:SF1">
    <property type="entry name" value="N-ACETYLTRANSFERASE DOMAIN-CONTAINING PROTEIN"/>
    <property type="match status" value="1"/>
</dbReference>
<dbReference type="KEGG" id="nml:Namu_4157"/>
<accession>C8XII1</accession>
<dbReference type="eggNOG" id="COG1670">
    <property type="taxonomic scope" value="Bacteria"/>
</dbReference>
<reference evidence="3" key="1">
    <citation type="submission" date="2009-09" db="EMBL/GenBank/DDBJ databases">
        <title>The complete genome of Nakamurella multipartita DSM 44233.</title>
        <authorList>
            <consortium name="US DOE Joint Genome Institute (JGI-PGF)"/>
            <person name="Lucas S."/>
            <person name="Copeland A."/>
            <person name="Lapidus A."/>
            <person name="Glavina del Rio T."/>
            <person name="Dalin E."/>
            <person name="Tice H."/>
            <person name="Bruce D."/>
            <person name="Goodwin L."/>
            <person name="Pitluck S."/>
            <person name="Kyrpides N."/>
            <person name="Mavromatis K."/>
            <person name="Ivanova N."/>
            <person name="Ovchinnikova G."/>
            <person name="Sims D."/>
            <person name="Meincke L."/>
            <person name="Brettin T."/>
            <person name="Detter J.C."/>
            <person name="Han C."/>
            <person name="Larimer F."/>
            <person name="Land M."/>
            <person name="Hauser L."/>
            <person name="Markowitz V."/>
            <person name="Cheng J.-F."/>
            <person name="Hugenholtz P."/>
            <person name="Woyke T."/>
            <person name="Wu D."/>
            <person name="Klenk H.-P."/>
            <person name="Eisen J.A."/>
        </authorList>
    </citation>
    <scope>NUCLEOTIDE SEQUENCE [LARGE SCALE GENOMIC DNA]</scope>
    <source>
        <strain evidence="3">ATCC 700099 / DSM 44233 / CIP 104796 / JCM 9543 / NBRC 105858 / Y-104</strain>
    </source>
</reference>
<feature type="domain" description="N-acetyltransferase" evidence="1">
    <location>
        <begin position="21"/>
        <end position="163"/>
    </location>
</feature>
<dbReference type="OrthoDB" id="9795199at2"/>
<protein>
    <submittedName>
        <fullName evidence="2">Acetyltransferase including N-acetylase of ribosomal protein-like protein</fullName>
    </submittedName>
</protein>
<dbReference type="GO" id="GO:0016747">
    <property type="term" value="F:acyltransferase activity, transferring groups other than amino-acyl groups"/>
    <property type="evidence" value="ECO:0007669"/>
    <property type="project" value="InterPro"/>
</dbReference>
<dbReference type="PANTHER" id="PTHR43610">
    <property type="entry name" value="BLL6696 PROTEIN"/>
    <property type="match status" value="1"/>
</dbReference>
<keyword evidence="2" id="KW-0808">Transferase</keyword>
<dbReference type="RefSeq" id="WP_015749271.1">
    <property type="nucleotide sequence ID" value="NC_013235.1"/>
</dbReference>
<sequence>MAAVAPDGRTLAGRVVRLDAGRASDAAGVFAALDDPRVYAAGFGGGPAGRPADRAAFDRGWVAGLVDPRRVAVYVVRSLVDGPAGAAGTILGTSSLGDLSLPDERIHLGWTAYAPAVWGTAVNPECKLLLLQHAFADCGLGRVKIQTDIRNTRSQAAIARLGATREGVLRRHQARADGTFRDTVVFSILRDEWPAVRAGLLARMDAAAP</sequence>